<feature type="region of interest" description="Disordered" evidence="1">
    <location>
        <begin position="26"/>
        <end position="51"/>
    </location>
</feature>
<keyword evidence="2" id="KW-0732">Signal</keyword>
<dbReference type="AlphaFoldDB" id="A0A4U6VLD4"/>
<protein>
    <submittedName>
        <fullName evidence="3">Uncharacterized protein</fullName>
    </submittedName>
</protein>
<evidence type="ECO:0000256" key="1">
    <source>
        <dbReference type="SAM" id="MobiDB-lite"/>
    </source>
</evidence>
<evidence type="ECO:0000313" key="4">
    <source>
        <dbReference type="Proteomes" id="UP000298652"/>
    </source>
</evidence>
<sequence length="51" mass="5580">MPLPCFLLRLAPRVAAARLIGLPSERRTRTSCGTSSKLDAGSRRRKLQEAA</sequence>
<evidence type="ECO:0000313" key="3">
    <source>
        <dbReference type="EMBL" id="TKW29043.1"/>
    </source>
</evidence>
<name>A0A4U6VLD4_SETVI</name>
<reference evidence="3" key="1">
    <citation type="submission" date="2019-03" db="EMBL/GenBank/DDBJ databases">
        <title>WGS assembly of Setaria viridis.</title>
        <authorList>
            <person name="Huang P."/>
            <person name="Jenkins J."/>
            <person name="Grimwood J."/>
            <person name="Barry K."/>
            <person name="Healey A."/>
            <person name="Mamidi S."/>
            <person name="Sreedasyam A."/>
            <person name="Shu S."/>
            <person name="Feldman M."/>
            <person name="Wu J."/>
            <person name="Yu Y."/>
            <person name="Chen C."/>
            <person name="Johnson J."/>
            <person name="Rokhsar D."/>
            <person name="Baxter I."/>
            <person name="Schmutz J."/>
            <person name="Brutnell T."/>
            <person name="Kellogg E."/>
        </authorList>
    </citation>
    <scope>NUCLEOTIDE SEQUENCE [LARGE SCALE GENOMIC DNA]</scope>
</reference>
<organism evidence="3 4">
    <name type="scientific">Setaria viridis</name>
    <name type="common">Green bristlegrass</name>
    <name type="synonym">Setaria italica subsp. viridis</name>
    <dbReference type="NCBI Taxonomy" id="4556"/>
    <lineage>
        <taxon>Eukaryota</taxon>
        <taxon>Viridiplantae</taxon>
        <taxon>Streptophyta</taxon>
        <taxon>Embryophyta</taxon>
        <taxon>Tracheophyta</taxon>
        <taxon>Spermatophyta</taxon>
        <taxon>Magnoliopsida</taxon>
        <taxon>Liliopsida</taxon>
        <taxon>Poales</taxon>
        <taxon>Poaceae</taxon>
        <taxon>PACMAD clade</taxon>
        <taxon>Panicoideae</taxon>
        <taxon>Panicodae</taxon>
        <taxon>Paniceae</taxon>
        <taxon>Cenchrinae</taxon>
        <taxon>Setaria</taxon>
    </lineage>
</organism>
<gene>
    <name evidence="3" type="ORF">SEVIR_3G369480v2</name>
</gene>
<feature type="chain" id="PRO_5020428443" evidence="2">
    <location>
        <begin position="18"/>
        <end position="51"/>
    </location>
</feature>
<proteinExistence type="predicted"/>
<feature type="signal peptide" evidence="2">
    <location>
        <begin position="1"/>
        <end position="17"/>
    </location>
</feature>
<accession>A0A4U6VLD4</accession>
<evidence type="ECO:0000256" key="2">
    <source>
        <dbReference type="SAM" id="SignalP"/>
    </source>
</evidence>
<dbReference type="Gramene" id="TKW29043">
    <property type="protein sequence ID" value="TKW29043"/>
    <property type="gene ID" value="SEVIR_3G369480v2"/>
</dbReference>
<keyword evidence="4" id="KW-1185">Reference proteome</keyword>
<dbReference type="Proteomes" id="UP000298652">
    <property type="component" value="Chromosome 3"/>
</dbReference>
<dbReference type="EMBL" id="CM016554">
    <property type="protein sequence ID" value="TKW29043.1"/>
    <property type="molecule type" value="Genomic_DNA"/>
</dbReference>